<dbReference type="GO" id="GO:0032259">
    <property type="term" value="P:methylation"/>
    <property type="evidence" value="ECO:0007669"/>
    <property type="project" value="UniProtKB-KW"/>
</dbReference>
<dbReference type="EMBL" id="JAERRH010000037">
    <property type="protein sequence ID" value="MBL1110380.1"/>
    <property type="molecule type" value="Genomic_DNA"/>
</dbReference>
<evidence type="ECO:0000259" key="1">
    <source>
        <dbReference type="Pfam" id="PF08241"/>
    </source>
</evidence>
<feature type="domain" description="Methyltransferase type 11" evidence="1">
    <location>
        <begin position="45"/>
        <end position="134"/>
    </location>
</feature>
<keyword evidence="2" id="KW-0808">Transferase</keyword>
<proteinExistence type="predicted"/>
<keyword evidence="3" id="KW-1185">Reference proteome</keyword>
<dbReference type="Proteomes" id="UP000621386">
    <property type="component" value="Unassembled WGS sequence"/>
</dbReference>
<dbReference type="Pfam" id="PF08241">
    <property type="entry name" value="Methyltransf_11"/>
    <property type="match status" value="1"/>
</dbReference>
<reference evidence="2 3" key="1">
    <citation type="submission" date="2021-01" db="EMBL/GenBank/DDBJ databases">
        <title>WGS of actinomycetes isolated from Thailand.</title>
        <authorList>
            <person name="Thawai C."/>
        </authorList>
    </citation>
    <scope>NUCLEOTIDE SEQUENCE [LARGE SCALE GENOMIC DNA]</scope>
    <source>
        <strain evidence="2 3">CH5-8</strain>
    </source>
</reference>
<dbReference type="InterPro" id="IPR013216">
    <property type="entry name" value="Methyltransf_11"/>
</dbReference>
<dbReference type="RefSeq" id="WP_201827391.1">
    <property type="nucleotide sequence ID" value="NZ_JAERRH010000037.1"/>
</dbReference>
<dbReference type="SUPFAM" id="SSF53335">
    <property type="entry name" value="S-adenosyl-L-methionine-dependent methyltransferases"/>
    <property type="match status" value="1"/>
</dbReference>
<name>A0ABS1PEC5_9ACTN</name>
<keyword evidence="2" id="KW-0489">Methyltransferase</keyword>
<evidence type="ECO:0000313" key="3">
    <source>
        <dbReference type="Proteomes" id="UP000621386"/>
    </source>
</evidence>
<accession>A0ABS1PEC5</accession>
<dbReference type="GO" id="GO:0008168">
    <property type="term" value="F:methyltransferase activity"/>
    <property type="evidence" value="ECO:0007669"/>
    <property type="project" value="UniProtKB-KW"/>
</dbReference>
<dbReference type="PANTHER" id="PTHR43591:SF24">
    <property type="entry name" value="2-METHOXY-6-POLYPRENYL-1,4-BENZOQUINOL METHYLASE, MITOCHONDRIAL"/>
    <property type="match status" value="1"/>
</dbReference>
<comment type="caution">
    <text evidence="2">The sequence shown here is derived from an EMBL/GenBank/DDBJ whole genome shotgun (WGS) entry which is preliminary data.</text>
</comment>
<dbReference type="InterPro" id="IPR029063">
    <property type="entry name" value="SAM-dependent_MTases_sf"/>
</dbReference>
<protein>
    <submittedName>
        <fullName evidence="2">Methyltransferase domain-containing protein</fullName>
    </submittedName>
</protein>
<evidence type="ECO:0000313" key="2">
    <source>
        <dbReference type="EMBL" id="MBL1110380.1"/>
    </source>
</evidence>
<dbReference type="Gene3D" id="3.40.50.150">
    <property type="entry name" value="Vaccinia Virus protein VP39"/>
    <property type="match status" value="1"/>
</dbReference>
<sequence length="250" mass="26847">MPGDSYDAEAAAEYRQAREVPREGLESWRQAIAVEAGFAAGMTVLDVGAGTGGFAAAFRDWFAVNVLAVEPAAAMRALIPAGEGIQALDGRAEALPVPDACADAAWLGSVMHHIGDLEAAARELRRALRPGAPVLIRNTFPGRSKRDLRVRFFPETADSVAGYPTVEQVEAAFATAGFRRTALRCLPQESAPTLAAYADRIRRDTDTKLRALSDDAYARGLARIREAAAADPEERAVSWMDLLVLRRAGQ</sequence>
<organism evidence="2 3">
    <name type="scientific">Streptomyces musisoli</name>
    <dbReference type="NCBI Taxonomy" id="2802280"/>
    <lineage>
        <taxon>Bacteria</taxon>
        <taxon>Bacillati</taxon>
        <taxon>Actinomycetota</taxon>
        <taxon>Actinomycetes</taxon>
        <taxon>Kitasatosporales</taxon>
        <taxon>Streptomycetaceae</taxon>
        <taxon>Streptomyces</taxon>
    </lineage>
</organism>
<gene>
    <name evidence="2" type="ORF">JK361_38505</name>
</gene>
<dbReference type="PANTHER" id="PTHR43591">
    <property type="entry name" value="METHYLTRANSFERASE"/>
    <property type="match status" value="1"/>
</dbReference>